<evidence type="ECO:0000313" key="1">
    <source>
        <dbReference type="EMBL" id="CAH3159622.1"/>
    </source>
</evidence>
<dbReference type="EMBL" id="CALNXK010000114">
    <property type="protein sequence ID" value="CAH3159622.1"/>
    <property type="molecule type" value="Genomic_DNA"/>
</dbReference>
<name>A0ABN8Q9A0_9CNID</name>
<keyword evidence="2" id="KW-1185">Reference proteome</keyword>
<protein>
    <submittedName>
        <fullName evidence="1">Uncharacterized protein</fullName>
    </submittedName>
</protein>
<comment type="caution">
    <text evidence="1">The sequence shown here is derived from an EMBL/GenBank/DDBJ whole genome shotgun (WGS) entry which is preliminary data.</text>
</comment>
<gene>
    <name evidence="1" type="ORF">PLOB_00003828</name>
</gene>
<organism evidence="1 2">
    <name type="scientific">Porites lobata</name>
    <dbReference type="NCBI Taxonomy" id="104759"/>
    <lineage>
        <taxon>Eukaryota</taxon>
        <taxon>Metazoa</taxon>
        <taxon>Cnidaria</taxon>
        <taxon>Anthozoa</taxon>
        <taxon>Hexacorallia</taxon>
        <taxon>Scleractinia</taxon>
        <taxon>Fungiina</taxon>
        <taxon>Poritidae</taxon>
        <taxon>Porites</taxon>
    </lineage>
</organism>
<evidence type="ECO:0000313" key="2">
    <source>
        <dbReference type="Proteomes" id="UP001159405"/>
    </source>
</evidence>
<dbReference type="Proteomes" id="UP001159405">
    <property type="component" value="Unassembled WGS sequence"/>
</dbReference>
<accession>A0ABN8Q9A0</accession>
<proteinExistence type="predicted"/>
<sequence>MVNVLARSPGNLNEVIVSRKQTFTCVVIIFCSVSFIEFHCLKQILEVMFSNAGIRSGSATVVLELTSVGSKADNEQANEAVNENMATLKDETCESCPRKNWLMI</sequence>
<reference evidence="1 2" key="1">
    <citation type="submission" date="2022-05" db="EMBL/GenBank/DDBJ databases">
        <authorList>
            <consortium name="Genoscope - CEA"/>
            <person name="William W."/>
        </authorList>
    </citation>
    <scope>NUCLEOTIDE SEQUENCE [LARGE SCALE GENOMIC DNA]</scope>
</reference>